<dbReference type="GO" id="GO:0005737">
    <property type="term" value="C:cytoplasm"/>
    <property type="evidence" value="ECO:0007669"/>
    <property type="project" value="UniProtKB-SubCell"/>
</dbReference>
<dbReference type="GO" id="GO:0030643">
    <property type="term" value="P:intracellular phosphate ion homeostasis"/>
    <property type="evidence" value="ECO:0007669"/>
    <property type="project" value="InterPro"/>
</dbReference>
<evidence type="ECO:0000256" key="3">
    <source>
        <dbReference type="ARBA" id="ARBA00011738"/>
    </source>
</evidence>
<evidence type="ECO:0000256" key="2">
    <source>
        <dbReference type="ARBA" id="ARBA00008107"/>
    </source>
</evidence>
<dbReference type="EMBL" id="CP018092">
    <property type="protein sequence ID" value="ATS17573.1"/>
    <property type="molecule type" value="Genomic_DNA"/>
</dbReference>
<comment type="subcellular location">
    <subcellularLocation>
        <location evidence="1 7">Cytoplasm</location>
    </subcellularLocation>
</comment>
<dbReference type="Gene3D" id="1.20.58.220">
    <property type="entry name" value="Phosphate transport system protein phou homolog 2, domain 2"/>
    <property type="match status" value="1"/>
</dbReference>
<dbReference type="PANTHER" id="PTHR42930:SF3">
    <property type="entry name" value="PHOSPHATE-SPECIFIC TRANSPORT SYSTEM ACCESSORY PROTEIN PHOU"/>
    <property type="match status" value="1"/>
</dbReference>
<evidence type="ECO:0000313" key="10">
    <source>
        <dbReference type="Proteomes" id="UP000231057"/>
    </source>
</evidence>
<evidence type="ECO:0000259" key="8">
    <source>
        <dbReference type="Pfam" id="PF01895"/>
    </source>
</evidence>
<reference evidence="9 10" key="1">
    <citation type="submission" date="2016-11" db="EMBL/GenBank/DDBJ databases">
        <title>Complete genome sequence of thermophilic cyanobacteria strain Synechococcus sp. PCC6715.</title>
        <authorList>
            <person name="Tang J."/>
            <person name="Daroch M."/>
            <person name="Liang Y."/>
            <person name="Jiang D."/>
            <person name="Shah M."/>
        </authorList>
    </citation>
    <scope>NUCLEOTIDE SEQUENCE [LARGE SCALE GENOMIC DNA]</scope>
    <source>
        <strain evidence="9 10">PCC 6715</strain>
    </source>
</reference>
<organism evidence="9 10">
    <name type="scientific">Parathermosynechococcus lividus PCC 6715</name>
    <dbReference type="NCBI Taxonomy" id="1917166"/>
    <lineage>
        <taxon>Bacteria</taxon>
        <taxon>Bacillati</taxon>
        <taxon>Cyanobacteriota</taxon>
        <taxon>Cyanophyceae</taxon>
        <taxon>Acaryochloridales</taxon>
        <taxon>Thermosynechococcaceae</taxon>
        <taxon>Parathermosynechococcus</taxon>
    </lineage>
</organism>
<keyword evidence="5 7" id="KW-0963">Cytoplasm</keyword>
<comment type="subunit">
    <text evidence="3 7">Homodimer.</text>
</comment>
<evidence type="ECO:0000256" key="5">
    <source>
        <dbReference type="ARBA" id="ARBA00022490"/>
    </source>
</evidence>
<comment type="similarity">
    <text evidence="2 7">Belongs to the PhoU family.</text>
</comment>
<name>A0A2D2PZB0_PARLV</name>
<dbReference type="Pfam" id="PF01895">
    <property type="entry name" value="PhoU"/>
    <property type="match status" value="2"/>
</dbReference>
<dbReference type="NCBIfam" id="TIGR02135">
    <property type="entry name" value="phoU_full"/>
    <property type="match status" value="1"/>
</dbReference>
<evidence type="ECO:0000256" key="1">
    <source>
        <dbReference type="ARBA" id="ARBA00004496"/>
    </source>
</evidence>
<dbReference type="GO" id="GO:0006817">
    <property type="term" value="P:phosphate ion transport"/>
    <property type="evidence" value="ECO:0007669"/>
    <property type="project" value="UniProtKB-KW"/>
</dbReference>
<feature type="domain" description="PhoU" evidence="8">
    <location>
        <begin position="17"/>
        <end position="103"/>
    </location>
</feature>
<proteinExistence type="inferred from homology"/>
<dbReference type="FunFam" id="1.20.58.220:FF:000004">
    <property type="entry name" value="Phosphate-specific transport system accessory protein PhoU"/>
    <property type="match status" value="1"/>
</dbReference>
<evidence type="ECO:0000313" key="9">
    <source>
        <dbReference type="EMBL" id="ATS17573.1"/>
    </source>
</evidence>
<evidence type="ECO:0000256" key="6">
    <source>
        <dbReference type="ARBA" id="ARBA00022592"/>
    </source>
</evidence>
<evidence type="ECO:0000256" key="4">
    <source>
        <dbReference type="ARBA" id="ARBA00022448"/>
    </source>
</evidence>
<keyword evidence="10" id="KW-1185">Reference proteome</keyword>
<dbReference type="Proteomes" id="UP000231057">
    <property type="component" value="Chromosome"/>
</dbReference>
<keyword evidence="4 7" id="KW-0813">Transport</keyword>
<protein>
    <recommendedName>
        <fullName evidence="7">Phosphate-specific transport system accessory protein PhoU</fullName>
    </recommendedName>
</protein>
<accession>A0A2D2PZB0</accession>
<dbReference type="SUPFAM" id="SSF109755">
    <property type="entry name" value="PhoU-like"/>
    <property type="match status" value="1"/>
</dbReference>
<comment type="function">
    <text evidence="7">Plays a role in the regulation of phosphate uptake.</text>
</comment>
<dbReference type="InterPro" id="IPR038078">
    <property type="entry name" value="PhoU-like_sf"/>
</dbReference>
<dbReference type="GO" id="GO:0045936">
    <property type="term" value="P:negative regulation of phosphate metabolic process"/>
    <property type="evidence" value="ECO:0007669"/>
    <property type="project" value="InterPro"/>
</dbReference>
<evidence type="ECO:0000256" key="7">
    <source>
        <dbReference type="PIRNR" id="PIRNR003107"/>
    </source>
</evidence>
<keyword evidence="6 7" id="KW-0592">Phosphate transport</keyword>
<feature type="domain" description="PhoU" evidence="8">
    <location>
        <begin position="122"/>
        <end position="205"/>
    </location>
</feature>
<dbReference type="AlphaFoldDB" id="A0A2D2PZB0"/>
<dbReference type="PANTHER" id="PTHR42930">
    <property type="entry name" value="PHOSPHATE-SPECIFIC TRANSPORT SYSTEM ACCESSORY PROTEIN PHOU"/>
    <property type="match status" value="1"/>
</dbReference>
<dbReference type="InterPro" id="IPR026022">
    <property type="entry name" value="PhoU_dom"/>
</dbReference>
<reference evidence="10" key="2">
    <citation type="journal article" date="2022" name="Front. Microbiol.">
        <title>Comparative Genomic Analysis Revealed Distinct Molecular Components and Organization of CO2-Concentrating Mechanism in Thermophilic Cyanobacteria.</title>
        <authorList>
            <person name="Tang J."/>
            <person name="Zhou H."/>
            <person name="Yao D."/>
            <person name="Riaz S."/>
            <person name="You D."/>
            <person name="Klepacz-Smolka A."/>
            <person name="Daroch M."/>
        </authorList>
    </citation>
    <scope>NUCLEOTIDE SEQUENCE [LARGE SCALE GENOMIC DNA]</scope>
    <source>
        <strain evidence="10">PCC 6715</strain>
    </source>
</reference>
<sequence length="214" mass="24047">MVAPFFERQLQRLRTDLLRLGALVETTCQLSYGVLIEGNLTAIDLLLRREQEVDRQYHQLTQDAIEILTLHAPVAKDLRFLASLLHLSRDLERISDYAVEIATAAQRLFAYPATPAVLAEVKAMFERSLLLVSESLSAVADLDVELAAAIALHDDAVDADYRRIYSRLCSPLAEAELVEPRLLLLVVIRNLERMGDHATKIGERVCFIVNGYPH</sequence>
<gene>
    <name evidence="9" type="ORF">BRW62_01110</name>
</gene>
<dbReference type="InterPro" id="IPR028366">
    <property type="entry name" value="PhoU"/>
</dbReference>
<dbReference type="PIRSF" id="PIRSF003107">
    <property type="entry name" value="PhoU"/>
    <property type="match status" value="1"/>
</dbReference>
<dbReference type="KEGG" id="slw:BRW62_01110"/>